<dbReference type="AlphaFoldDB" id="A0AAW2N6S6"/>
<sequence length="75" mass="8318">MELFYVSLLSLFILLVSVSLHFLFYKNKSASGGTERMAVLGRAGILSPAGRVPGIHIRPPVRQRFSGRTFSGRRP</sequence>
<proteinExistence type="predicted"/>
<gene>
    <name evidence="2" type="ORF">Sangu_1402400</name>
</gene>
<organism evidence="2">
    <name type="scientific">Sesamum angustifolium</name>
    <dbReference type="NCBI Taxonomy" id="2727405"/>
    <lineage>
        <taxon>Eukaryota</taxon>
        <taxon>Viridiplantae</taxon>
        <taxon>Streptophyta</taxon>
        <taxon>Embryophyta</taxon>
        <taxon>Tracheophyta</taxon>
        <taxon>Spermatophyta</taxon>
        <taxon>Magnoliopsida</taxon>
        <taxon>eudicotyledons</taxon>
        <taxon>Gunneridae</taxon>
        <taxon>Pentapetalae</taxon>
        <taxon>asterids</taxon>
        <taxon>lamiids</taxon>
        <taxon>Lamiales</taxon>
        <taxon>Pedaliaceae</taxon>
        <taxon>Sesamum</taxon>
    </lineage>
</organism>
<reference evidence="2" key="1">
    <citation type="submission" date="2020-06" db="EMBL/GenBank/DDBJ databases">
        <authorList>
            <person name="Li T."/>
            <person name="Hu X."/>
            <person name="Zhang T."/>
            <person name="Song X."/>
            <person name="Zhang H."/>
            <person name="Dai N."/>
            <person name="Sheng W."/>
            <person name="Hou X."/>
            <person name="Wei L."/>
        </authorList>
    </citation>
    <scope>NUCLEOTIDE SEQUENCE</scope>
    <source>
        <strain evidence="2">G01</strain>
        <tissue evidence="2">Leaf</tissue>
    </source>
</reference>
<dbReference type="EMBL" id="JACGWK010000008">
    <property type="protein sequence ID" value="KAL0338803.1"/>
    <property type="molecule type" value="Genomic_DNA"/>
</dbReference>
<protein>
    <submittedName>
        <fullName evidence="2">Uncharacterized protein</fullName>
    </submittedName>
</protein>
<evidence type="ECO:0000256" key="1">
    <source>
        <dbReference type="SAM" id="Phobius"/>
    </source>
</evidence>
<feature type="transmembrane region" description="Helical" evidence="1">
    <location>
        <begin position="6"/>
        <end position="25"/>
    </location>
</feature>
<name>A0AAW2N6S6_9LAMI</name>
<comment type="caution">
    <text evidence="2">The sequence shown here is derived from an EMBL/GenBank/DDBJ whole genome shotgun (WGS) entry which is preliminary data.</text>
</comment>
<keyword evidence="1" id="KW-1133">Transmembrane helix</keyword>
<evidence type="ECO:0000313" key="2">
    <source>
        <dbReference type="EMBL" id="KAL0338803.1"/>
    </source>
</evidence>
<reference evidence="2" key="2">
    <citation type="journal article" date="2024" name="Plant">
        <title>Genomic evolution and insights into agronomic trait innovations of Sesamum species.</title>
        <authorList>
            <person name="Miao H."/>
            <person name="Wang L."/>
            <person name="Qu L."/>
            <person name="Liu H."/>
            <person name="Sun Y."/>
            <person name="Le M."/>
            <person name="Wang Q."/>
            <person name="Wei S."/>
            <person name="Zheng Y."/>
            <person name="Lin W."/>
            <person name="Duan Y."/>
            <person name="Cao H."/>
            <person name="Xiong S."/>
            <person name="Wang X."/>
            <person name="Wei L."/>
            <person name="Li C."/>
            <person name="Ma Q."/>
            <person name="Ju M."/>
            <person name="Zhao R."/>
            <person name="Li G."/>
            <person name="Mu C."/>
            <person name="Tian Q."/>
            <person name="Mei H."/>
            <person name="Zhang T."/>
            <person name="Gao T."/>
            <person name="Zhang H."/>
        </authorList>
    </citation>
    <scope>NUCLEOTIDE SEQUENCE</scope>
    <source>
        <strain evidence="2">G01</strain>
    </source>
</reference>
<accession>A0AAW2N6S6</accession>
<keyword evidence="1" id="KW-0472">Membrane</keyword>
<keyword evidence="1" id="KW-0812">Transmembrane</keyword>